<organism evidence="1 2">
    <name type="scientific">Sphingobium vermicomposti</name>
    <dbReference type="NCBI Taxonomy" id="529005"/>
    <lineage>
        <taxon>Bacteria</taxon>
        <taxon>Pseudomonadati</taxon>
        <taxon>Pseudomonadota</taxon>
        <taxon>Alphaproteobacteria</taxon>
        <taxon>Sphingomonadales</taxon>
        <taxon>Sphingomonadaceae</taxon>
        <taxon>Sphingobium</taxon>
    </lineage>
</organism>
<keyword evidence="2" id="KW-1185">Reference proteome</keyword>
<name>A0A846M7J4_9SPHN</name>
<reference evidence="1 2" key="1">
    <citation type="submission" date="2020-03" db="EMBL/GenBank/DDBJ databases">
        <title>Genomic Encyclopedia of Type Strains, Phase IV (KMG-IV): sequencing the most valuable type-strain genomes for metagenomic binning, comparative biology and taxonomic classification.</title>
        <authorList>
            <person name="Goeker M."/>
        </authorList>
    </citation>
    <scope>NUCLEOTIDE SEQUENCE [LARGE SCALE GENOMIC DNA]</scope>
    <source>
        <strain evidence="1 2">DSM 21299</strain>
    </source>
</reference>
<comment type="caution">
    <text evidence="1">The sequence shown here is derived from an EMBL/GenBank/DDBJ whole genome shotgun (WGS) entry which is preliminary data.</text>
</comment>
<dbReference type="AlphaFoldDB" id="A0A846M7J4"/>
<sequence length="180" mass="19631">MDHRSQKEVLELEADIESAFAQFEKDEFNDMLAGALAGEYFGYSTFAALAADSSEKPELHFWECARDIEGMMIRNLEPLLDSSGIPRPEKSMYVGIGERTAAIFAGEPHQDYCTWVGPRIDAALTGLLRLQALSEPGPARTACDELVAHELALMSAWAVLSNGFAAAAKPLAAHLNRGFI</sequence>
<accession>A0A846M7J4</accession>
<evidence type="ECO:0000313" key="1">
    <source>
        <dbReference type="EMBL" id="NIJ17862.1"/>
    </source>
</evidence>
<dbReference type="Proteomes" id="UP000576821">
    <property type="component" value="Unassembled WGS sequence"/>
</dbReference>
<evidence type="ECO:0000313" key="2">
    <source>
        <dbReference type="Proteomes" id="UP000576821"/>
    </source>
</evidence>
<dbReference type="EMBL" id="JAASQR010000004">
    <property type="protein sequence ID" value="NIJ17862.1"/>
    <property type="molecule type" value="Genomic_DNA"/>
</dbReference>
<protein>
    <submittedName>
        <fullName evidence="1">Uncharacterized protein</fullName>
    </submittedName>
</protein>
<dbReference type="RefSeq" id="WP_167304706.1">
    <property type="nucleotide sequence ID" value="NZ_JAASQR010000004.1"/>
</dbReference>
<gene>
    <name evidence="1" type="ORF">FHS54_002862</name>
</gene>
<proteinExistence type="predicted"/>